<dbReference type="Proteomes" id="UP000324800">
    <property type="component" value="Unassembled WGS sequence"/>
</dbReference>
<name>A0A5J4W8U7_9EUKA</name>
<gene>
    <name evidence="1" type="ORF">EZS28_013552</name>
</gene>
<comment type="caution">
    <text evidence="1">The sequence shown here is derived from an EMBL/GenBank/DDBJ whole genome shotgun (WGS) entry which is preliminary data.</text>
</comment>
<proteinExistence type="predicted"/>
<evidence type="ECO:0000313" key="1">
    <source>
        <dbReference type="EMBL" id="KAA6390922.1"/>
    </source>
</evidence>
<protein>
    <submittedName>
        <fullName evidence="1">Uncharacterized protein</fullName>
    </submittedName>
</protein>
<reference evidence="1 2" key="1">
    <citation type="submission" date="2019-03" db="EMBL/GenBank/DDBJ databases">
        <title>Single cell metagenomics reveals metabolic interactions within the superorganism composed of flagellate Streblomastix strix and complex community of Bacteroidetes bacteria on its surface.</title>
        <authorList>
            <person name="Treitli S.C."/>
            <person name="Kolisko M."/>
            <person name="Husnik F."/>
            <person name="Keeling P."/>
            <person name="Hampl V."/>
        </authorList>
    </citation>
    <scope>NUCLEOTIDE SEQUENCE [LARGE SCALE GENOMIC DNA]</scope>
    <source>
        <strain evidence="1">ST1C</strain>
    </source>
</reference>
<evidence type="ECO:0000313" key="2">
    <source>
        <dbReference type="Proteomes" id="UP000324800"/>
    </source>
</evidence>
<sequence>MLAYGRTYNEGILNTDYLVTVDVAVAIYISFANNTVDKGDFLMITHSTGVSNVYIDERLLDAAGLSAFSEQYTYIKERYPKPIGELPKPVFFGEKTLYIQVKRNDDIIYRQNEVFEPPTLNAIMKLDLSSQLMRQSFLVQSDSDPKFIVYGDGVTLAASYATTGLFLNGYLFKNYHEDAKTKSCHLYIISFRQLPSNIALMLNITFQKQYEQSKKINYYANNDGKIDIMDTWNVNGKGTFTTQSHEYITVKMLTDLIEA</sequence>
<dbReference type="AlphaFoldDB" id="A0A5J4W8U7"/>
<organism evidence="1 2">
    <name type="scientific">Streblomastix strix</name>
    <dbReference type="NCBI Taxonomy" id="222440"/>
    <lineage>
        <taxon>Eukaryota</taxon>
        <taxon>Metamonada</taxon>
        <taxon>Preaxostyla</taxon>
        <taxon>Oxymonadida</taxon>
        <taxon>Streblomastigidae</taxon>
        <taxon>Streblomastix</taxon>
    </lineage>
</organism>
<dbReference type="EMBL" id="SNRW01003057">
    <property type="protein sequence ID" value="KAA6390922.1"/>
    <property type="molecule type" value="Genomic_DNA"/>
</dbReference>
<accession>A0A5J4W8U7</accession>